<protein>
    <recommendedName>
        <fullName evidence="8">THAP domain-containing protein 9</fullName>
    </recommendedName>
</protein>
<accession>A0AAV1KE40</accession>
<reference evidence="6 7" key="1">
    <citation type="submission" date="2023-11" db="EMBL/GenBank/DDBJ databases">
        <authorList>
            <person name="Hedman E."/>
            <person name="Englund M."/>
            <person name="Stromberg M."/>
            <person name="Nyberg Akerstrom W."/>
            <person name="Nylinder S."/>
            <person name="Jareborg N."/>
            <person name="Kallberg Y."/>
            <person name="Kronander E."/>
        </authorList>
    </citation>
    <scope>NUCLEOTIDE SEQUENCE [LARGE SCALE GENOMIC DNA]</scope>
</reference>
<name>A0AAV1KE40_9NEOP</name>
<evidence type="ECO:0000313" key="7">
    <source>
        <dbReference type="Proteomes" id="UP001314205"/>
    </source>
</evidence>
<organism evidence="6 7">
    <name type="scientific">Parnassius mnemosyne</name>
    <name type="common">clouded apollo</name>
    <dbReference type="NCBI Taxonomy" id="213953"/>
    <lineage>
        <taxon>Eukaryota</taxon>
        <taxon>Metazoa</taxon>
        <taxon>Ecdysozoa</taxon>
        <taxon>Arthropoda</taxon>
        <taxon>Hexapoda</taxon>
        <taxon>Insecta</taxon>
        <taxon>Pterygota</taxon>
        <taxon>Neoptera</taxon>
        <taxon>Endopterygota</taxon>
        <taxon>Lepidoptera</taxon>
        <taxon>Glossata</taxon>
        <taxon>Ditrysia</taxon>
        <taxon>Papilionoidea</taxon>
        <taxon>Papilionidae</taxon>
        <taxon>Parnassiinae</taxon>
        <taxon>Parnassini</taxon>
        <taxon>Parnassius</taxon>
        <taxon>Driopa</taxon>
    </lineage>
</organism>
<dbReference type="Pfam" id="PF22824">
    <property type="entry name" value="THAP9_C"/>
    <property type="match status" value="1"/>
</dbReference>
<feature type="domain" description="Transposable element P transposase-like RNase H" evidence="2">
    <location>
        <begin position="37"/>
        <end position="172"/>
    </location>
</feature>
<dbReference type="Pfam" id="PF21787">
    <property type="entry name" value="TNP-like_RNaseH_N"/>
    <property type="match status" value="1"/>
</dbReference>
<dbReference type="EMBL" id="CAVLGL010000024">
    <property type="protein sequence ID" value="CAK1581361.1"/>
    <property type="molecule type" value="Genomic_DNA"/>
</dbReference>
<dbReference type="Proteomes" id="UP001314205">
    <property type="component" value="Unassembled WGS sequence"/>
</dbReference>
<evidence type="ECO:0000259" key="4">
    <source>
        <dbReference type="Pfam" id="PF21789"/>
    </source>
</evidence>
<comment type="caution">
    <text evidence="6">The sequence shown here is derived from an EMBL/GenBank/DDBJ whole genome shotgun (WGS) entry which is preliminary data.</text>
</comment>
<dbReference type="AlphaFoldDB" id="A0AAV1KE40"/>
<dbReference type="Pfam" id="PF12017">
    <property type="entry name" value="Tnp_P_element"/>
    <property type="match status" value="1"/>
</dbReference>
<dbReference type="InterPro" id="IPR048367">
    <property type="entry name" value="TNP-like_RNaseH_C"/>
</dbReference>
<feature type="domain" description="Transposable element P transposase-like RNase H C-terminal" evidence="4">
    <location>
        <begin position="390"/>
        <end position="424"/>
    </location>
</feature>
<dbReference type="PANTHER" id="PTHR47577">
    <property type="entry name" value="THAP DOMAIN-CONTAINING PROTEIN 6"/>
    <property type="match status" value="1"/>
</dbReference>
<evidence type="ECO:0000259" key="3">
    <source>
        <dbReference type="Pfam" id="PF21788"/>
    </source>
</evidence>
<proteinExistence type="predicted"/>
<sequence length="655" mass="74712">MTLHFYSPKAYEFVRTKFNTCLPHVRTLKKWYQSINAEPGFTTDALNAIRAKVKISKHSILCNLVIDEMAIRQRLEWDGKRMHGYVNIGIGSDVGAGDSSKIAKEAFVFLITAINASWKIPVGYFLVDGLSGEQKSALVLQCLGLLHSTGIEVISMTFDGCPANIAMAKKLGCSLEVHNMVTNFKHPVTGKPVSIFLDACHMIKLVRNSFESSGSFKDCNGNQVKWSHLVKLNNLQEKEHLHLANKLKRGHLFFKNQKMKVRLATQLMSNSVADALKFCCQLNHIEFSDVDGTVTFLKSLNNLFDVLNSRNMNQNYFKKPLYFRNKENIFNFLGEVEDYLKTLKLDDGQYVIKTNKKTGFIGLLTCIHSLKEIYIRVIEDEKKLQYLPGYKFLQDHLELTFGHIRAHGGCNNNPTARQSMSIYKKLIAHIELKDFDSGNCVALENLSILSCSSAIQKINITYTMTPLCNYEPEEDMNNQSYFDEMLSNYDIDISEFRQQVVTYIAGSVAHYLLKKIKCTCVSALLGSDKNDDHVDFIKLKDNGGLIIPSADVITICLKAETILKKLFLDCKMVKMQTLKDHFLARAMSHFVAKNIFANIQYHQYDQSPLDNHIVQLIKCVLEKYMDIRLNYFAKNAIQKVKKRQFLNKFLHFTGQ</sequence>
<feature type="domain" description="Transposable element P transposase-like GTP-binding insertion" evidence="3">
    <location>
        <begin position="200"/>
        <end position="320"/>
    </location>
</feature>
<feature type="domain" description="DNA transposase THAP9 C-terminal" evidence="5">
    <location>
        <begin position="479"/>
        <end position="643"/>
    </location>
</feature>
<dbReference type="InterPro" id="IPR048365">
    <property type="entry name" value="TNP-like_RNaseH_N"/>
</dbReference>
<evidence type="ECO:0000259" key="1">
    <source>
        <dbReference type="Pfam" id="PF12017"/>
    </source>
</evidence>
<feature type="domain" description="THAP9-like helix-turn-helix" evidence="1">
    <location>
        <begin position="1"/>
        <end position="31"/>
    </location>
</feature>
<dbReference type="Pfam" id="PF21789">
    <property type="entry name" value="TNP-like_RNaseH_C"/>
    <property type="match status" value="1"/>
</dbReference>
<keyword evidence="7" id="KW-1185">Reference proteome</keyword>
<dbReference type="InterPro" id="IPR021896">
    <property type="entry name" value="THAP9-like_HTH"/>
</dbReference>
<evidence type="ECO:0008006" key="8">
    <source>
        <dbReference type="Google" id="ProtNLM"/>
    </source>
</evidence>
<evidence type="ECO:0000259" key="5">
    <source>
        <dbReference type="Pfam" id="PF22824"/>
    </source>
</evidence>
<dbReference type="Pfam" id="PF21788">
    <property type="entry name" value="TNP-like_GBD"/>
    <property type="match status" value="1"/>
</dbReference>
<gene>
    <name evidence="6" type="ORF">PARMNEM_LOCUS3040</name>
</gene>
<dbReference type="PANTHER" id="PTHR47577:SF2">
    <property type="entry name" value="THAP DOMAIN CONTAINING 9"/>
    <property type="match status" value="1"/>
</dbReference>
<dbReference type="InterPro" id="IPR055035">
    <property type="entry name" value="THAP9_C"/>
</dbReference>
<dbReference type="InterPro" id="IPR048366">
    <property type="entry name" value="TNP-like_GBD"/>
</dbReference>
<evidence type="ECO:0000313" key="6">
    <source>
        <dbReference type="EMBL" id="CAK1581361.1"/>
    </source>
</evidence>
<evidence type="ECO:0000259" key="2">
    <source>
        <dbReference type="Pfam" id="PF21787"/>
    </source>
</evidence>